<dbReference type="EMBL" id="JAENGZ010001030">
    <property type="protein sequence ID" value="KAG6951296.1"/>
    <property type="molecule type" value="Genomic_DNA"/>
</dbReference>
<dbReference type="EMBL" id="MJFZ01000436">
    <property type="protein sequence ID" value="RAW29305.1"/>
    <property type="molecule type" value="Genomic_DNA"/>
</dbReference>
<accession>A0A329RXU5</accession>
<evidence type="ECO:0000313" key="2">
    <source>
        <dbReference type="EMBL" id="KAG6951296.1"/>
    </source>
</evidence>
<dbReference type="OrthoDB" id="166103at2759"/>
<evidence type="ECO:0000313" key="3">
    <source>
        <dbReference type="EMBL" id="RAW29305.1"/>
    </source>
</evidence>
<dbReference type="VEuPathDB" id="FungiDB:PC110_g14334"/>
<keyword evidence="1" id="KW-0472">Membrane</keyword>
<feature type="transmembrane region" description="Helical" evidence="1">
    <location>
        <begin position="103"/>
        <end position="121"/>
    </location>
</feature>
<proteinExistence type="predicted"/>
<comment type="caution">
    <text evidence="3">The sequence shown here is derived from an EMBL/GenBank/DDBJ whole genome shotgun (WGS) entry which is preliminary data.</text>
</comment>
<keyword evidence="1" id="KW-1133">Transmembrane helix</keyword>
<evidence type="ECO:0000313" key="4">
    <source>
        <dbReference type="Proteomes" id="UP000251314"/>
    </source>
</evidence>
<keyword evidence="1" id="KW-0812">Transmembrane</keyword>
<gene>
    <name evidence="2" type="ORF">JG687_00013711</name>
    <name evidence="3" type="ORF">PC110_g14334</name>
</gene>
<reference evidence="2" key="2">
    <citation type="submission" date="2021-01" db="EMBL/GenBank/DDBJ databases">
        <title>Phytophthora aleatoria, a newly-described species from Pinus radiata is distinct from Phytophthora cactorum isolates based on comparative genomics.</title>
        <authorList>
            <person name="Mcdougal R."/>
            <person name="Panda P."/>
            <person name="Williams N."/>
            <person name="Studholme D.J."/>
        </authorList>
    </citation>
    <scope>NUCLEOTIDE SEQUENCE</scope>
    <source>
        <strain evidence="2">NZFS 3830</strain>
    </source>
</reference>
<sequence>MALTVLSVCLVPTLKKGSSAAFAGCIGTAIADIVGVGIVMYGIRGHPTITYPELKLSQVAGVFGNLLLAYGAGIVIHDLQISTATPVACPAGAWERIPMFEKVAAGIVVVSFSALGCYVTYSAGKSLFAPTENLAQFPYCHPDLENTIYYNYMAAHLE</sequence>
<dbReference type="Proteomes" id="UP000251314">
    <property type="component" value="Unassembled WGS sequence"/>
</dbReference>
<evidence type="ECO:0000256" key="1">
    <source>
        <dbReference type="SAM" id="Phobius"/>
    </source>
</evidence>
<feature type="transmembrane region" description="Helical" evidence="1">
    <location>
        <begin position="55"/>
        <end position="76"/>
    </location>
</feature>
<dbReference type="STRING" id="29920.A0A329RXU5"/>
<dbReference type="Proteomes" id="UP000688947">
    <property type="component" value="Unassembled WGS sequence"/>
</dbReference>
<reference evidence="3 4" key="1">
    <citation type="submission" date="2018-01" db="EMBL/GenBank/DDBJ databases">
        <title>Draft genome of the strawberry crown rot pathogen Phytophthora cactorum.</title>
        <authorList>
            <person name="Armitage A.D."/>
            <person name="Lysoe E."/>
            <person name="Nellist C.F."/>
            <person name="Harrison R.J."/>
            <person name="Brurberg M.B."/>
        </authorList>
    </citation>
    <scope>NUCLEOTIDE SEQUENCE [LARGE SCALE GENOMIC DNA]</scope>
    <source>
        <strain evidence="3 4">10300</strain>
    </source>
</reference>
<keyword evidence="4" id="KW-1185">Reference proteome</keyword>
<protein>
    <recommendedName>
        <fullName evidence="5">Amino acid transporter transmembrane domain-containing protein</fullName>
    </recommendedName>
</protein>
<feature type="transmembrane region" description="Helical" evidence="1">
    <location>
        <begin position="20"/>
        <end position="43"/>
    </location>
</feature>
<dbReference type="AlphaFoldDB" id="A0A329RXU5"/>
<organism evidence="3 4">
    <name type="scientific">Phytophthora cactorum</name>
    <dbReference type="NCBI Taxonomy" id="29920"/>
    <lineage>
        <taxon>Eukaryota</taxon>
        <taxon>Sar</taxon>
        <taxon>Stramenopiles</taxon>
        <taxon>Oomycota</taxon>
        <taxon>Peronosporomycetes</taxon>
        <taxon>Peronosporales</taxon>
        <taxon>Peronosporaceae</taxon>
        <taxon>Phytophthora</taxon>
    </lineage>
</organism>
<name>A0A329RXU5_9STRA</name>
<evidence type="ECO:0008006" key="5">
    <source>
        <dbReference type="Google" id="ProtNLM"/>
    </source>
</evidence>